<dbReference type="Proteomes" id="UP001500994">
    <property type="component" value="Unassembled WGS sequence"/>
</dbReference>
<evidence type="ECO:0000313" key="2">
    <source>
        <dbReference type="Proteomes" id="UP001500994"/>
    </source>
</evidence>
<reference evidence="2" key="1">
    <citation type="journal article" date="2019" name="Int. J. Syst. Evol. Microbiol.">
        <title>The Global Catalogue of Microorganisms (GCM) 10K type strain sequencing project: providing services to taxonomists for standard genome sequencing and annotation.</title>
        <authorList>
            <consortium name="The Broad Institute Genomics Platform"/>
            <consortium name="The Broad Institute Genome Sequencing Center for Infectious Disease"/>
            <person name="Wu L."/>
            <person name="Ma J."/>
        </authorList>
    </citation>
    <scope>NUCLEOTIDE SEQUENCE [LARGE SCALE GENOMIC DNA]</scope>
    <source>
        <strain evidence="2">JCM 16374</strain>
    </source>
</reference>
<name>A0ABP6DSC6_9ACTN</name>
<gene>
    <name evidence="1" type="ORF">GCM10009864_08830</name>
</gene>
<keyword evidence="2" id="KW-1185">Reference proteome</keyword>
<organism evidence="1 2">
    <name type="scientific">Streptomyces lunalinharesii</name>
    <dbReference type="NCBI Taxonomy" id="333384"/>
    <lineage>
        <taxon>Bacteria</taxon>
        <taxon>Bacillati</taxon>
        <taxon>Actinomycetota</taxon>
        <taxon>Actinomycetes</taxon>
        <taxon>Kitasatosporales</taxon>
        <taxon>Streptomycetaceae</taxon>
        <taxon>Streptomyces</taxon>
    </lineage>
</organism>
<sequence length="67" mass="7405">MRRAVATSSLQASARWSGWSFMLSSGATLRDVRKRTRALHDTVRAGRGTVRRLANCPVSAIWGYLAI</sequence>
<protein>
    <recommendedName>
        <fullName evidence="3">Transposase</fullName>
    </recommendedName>
</protein>
<dbReference type="EMBL" id="BAAARK010000002">
    <property type="protein sequence ID" value="GAA2648010.1"/>
    <property type="molecule type" value="Genomic_DNA"/>
</dbReference>
<evidence type="ECO:0008006" key="3">
    <source>
        <dbReference type="Google" id="ProtNLM"/>
    </source>
</evidence>
<comment type="caution">
    <text evidence="1">The sequence shown here is derived from an EMBL/GenBank/DDBJ whole genome shotgun (WGS) entry which is preliminary data.</text>
</comment>
<evidence type="ECO:0000313" key="1">
    <source>
        <dbReference type="EMBL" id="GAA2648010.1"/>
    </source>
</evidence>
<proteinExistence type="predicted"/>
<accession>A0ABP6DSC6</accession>